<keyword evidence="3" id="KW-1185">Reference proteome</keyword>
<accession>A0A106BHL1</accession>
<name>A0A106BHL1_THIDE</name>
<comment type="caution">
    <text evidence="2">The sequence shown here is derived from an EMBL/GenBank/DDBJ whole genome shotgun (WGS) entry which is preliminary data.</text>
</comment>
<dbReference type="AlphaFoldDB" id="A0A106BHL1"/>
<gene>
    <name evidence="2" type="ORF">ABW22_15840</name>
</gene>
<feature type="transmembrane region" description="Helical" evidence="1">
    <location>
        <begin position="7"/>
        <end position="26"/>
    </location>
</feature>
<keyword evidence="1" id="KW-1133">Transmembrane helix</keyword>
<evidence type="ECO:0000313" key="2">
    <source>
        <dbReference type="EMBL" id="KVW92645.1"/>
    </source>
</evidence>
<proteinExistence type="predicted"/>
<reference evidence="2 3" key="1">
    <citation type="journal article" date="2015" name="Appl. Environ. Microbiol.">
        <title>Aerobic and Anaerobic Thiosulfate Oxidation by a Cold-Adapted, Subglacial Chemoautotroph.</title>
        <authorList>
            <person name="Harrold Z.R."/>
            <person name="Skidmore M.L."/>
            <person name="Hamilton T.L."/>
            <person name="Desch L."/>
            <person name="Amada K."/>
            <person name="van Gelder W."/>
            <person name="Glover K."/>
            <person name="Roden E.E."/>
            <person name="Boyd E.S."/>
        </authorList>
    </citation>
    <scope>NUCLEOTIDE SEQUENCE [LARGE SCALE GENOMIC DNA]</scope>
    <source>
        <strain evidence="2 3">RG</strain>
    </source>
</reference>
<keyword evidence="1" id="KW-0812">Transmembrane</keyword>
<organism evidence="2 3">
    <name type="scientific">Thiobacillus denitrificans</name>
    <dbReference type="NCBI Taxonomy" id="36861"/>
    <lineage>
        <taxon>Bacteria</taxon>
        <taxon>Pseudomonadati</taxon>
        <taxon>Pseudomonadota</taxon>
        <taxon>Betaproteobacteria</taxon>
        <taxon>Nitrosomonadales</taxon>
        <taxon>Thiobacillaceae</taxon>
        <taxon>Thiobacillus</taxon>
    </lineage>
</organism>
<sequence>MVDGNKVVDVLFSIQMLVVAFAAFIVETDYAFSIQHINQAVLESVVAGWNGTGQLPYSHFYQPTIGQALAMLLEQFCLHVGIVDNKLSEVKQQFVQPRERFFCSALPVSISAFPCRNAIEGCGSRLISRPGAEPSLDSDKHAALRSDLEQLWSAHNQASEG</sequence>
<dbReference type="Proteomes" id="UP000064243">
    <property type="component" value="Unassembled WGS sequence"/>
</dbReference>
<evidence type="ECO:0000313" key="3">
    <source>
        <dbReference type="Proteomes" id="UP000064243"/>
    </source>
</evidence>
<keyword evidence="1" id="KW-0472">Membrane</keyword>
<dbReference type="EMBL" id="LDUG01000056">
    <property type="protein sequence ID" value="KVW92645.1"/>
    <property type="molecule type" value="Genomic_DNA"/>
</dbReference>
<evidence type="ECO:0000256" key="1">
    <source>
        <dbReference type="SAM" id="Phobius"/>
    </source>
</evidence>
<protein>
    <submittedName>
        <fullName evidence="2">Uncharacterized protein</fullName>
    </submittedName>
</protein>